<accession>A0AAD7I862</accession>
<evidence type="ECO:0000313" key="1">
    <source>
        <dbReference type="EMBL" id="KAJ7737247.1"/>
    </source>
</evidence>
<proteinExistence type="predicted"/>
<dbReference type="AlphaFoldDB" id="A0AAD7I862"/>
<evidence type="ECO:0000313" key="2">
    <source>
        <dbReference type="Proteomes" id="UP001215280"/>
    </source>
</evidence>
<name>A0AAD7I862_9AGAR</name>
<reference evidence="1" key="1">
    <citation type="submission" date="2023-03" db="EMBL/GenBank/DDBJ databases">
        <title>Massive genome expansion in bonnet fungi (Mycena s.s.) driven by repeated elements and novel gene families across ecological guilds.</title>
        <authorList>
            <consortium name="Lawrence Berkeley National Laboratory"/>
            <person name="Harder C.B."/>
            <person name="Miyauchi S."/>
            <person name="Viragh M."/>
            <person name="Kuo A."/>
            <person name="Thoen E."/>
            <person name="Andreopoulos B."/>
            <person name="Lu D."/>
            <person name="Skrede I."/>
            <person name="Drula E."/>
            <person name="Henrissat B."/>
            <person name="Morin E."/>
            <person name="Kohler A."/>
            <person name="Barry K."/>
            <person name="LaButti K."/>
            <person name="Morin E."/>
            <person name="Salamov A."/>
            <person name="Lipzen A."/>
            <person name="Mereny Z."/>
            <person name="Hegedus B."/>
            <person name="Baldrian P."/>
            <person name="Stursova M."/>
            <person name="Weitz H."/>
            <person name="Taylor A."/>
            <person name="Grigoriev I.V."/>
            <person name="Nagy L.G."/>
            <person name="Martin F."/>
            <person name="Kauserud H."/>
        </authorList>
    </citation>
    <scope>NUCLEOTIDE SEQUENCE</scope>
    <source>
        <strain evidence="1">CBHHK188m</strain>
    </source>
</reference>
<gene>
    <name evidence="1" type="ORF">DFH07DRAFT_842256</name>
</gene>
<protein>
    <submittedName>
        <fullName evidence="1">Uncharacterized protein</fullName>
    </submittedName>
</protein>
<sequence length="171" mass="19255">MQAVARPKCGNVSASMNLYIDTRYFPNCLNHSQQPTIQQNSEEYLWGNVVTTYTSSGAAKMQGINGERLVHELIEEVSRAGNEVEGKDRTRVSGRMVPAALPYEATRENVREWTLMGRERGWHEAEEVGERKRAVLDFGVTRSKRTMFCAHNDGPTCTGRHRQSFTVTTCG</sequence>
<dbReference type="EMBL" id="JARJLG010000144">
    <property type="protein sequence ID" value="KAJ7737247.1"/>
    <property type="molecule type" value="Genomic_DNA"/>
</dbReference>
<dbReference type="Proteomes" id="UP001215280">
    <property type="component" value="Unassembled WGS sequence"/>
</dbReference>
<comment type="caution">
    <text evidence="1">The sequence shown here is derived from an EMBL/GenBank/DDBJ whole genome shotgun (WGS) entry which is preliminary data.</text>
</comment>
<keyword evidence="2" id="KW-1185">Reference proteome</keyword>
<organism evidence="1 2">
    <name type="scientific">Mycena maculata</name>
    <dbReference type="NCBI Taxonomy" id="230809"/>
    <lineage>
        <taxon>Eukaryota</taxon>
        <taxon>Fungi</taxon>
        <taxon>Dikarya</taxon>
        <taxon>Basidiomycota</taxon>
        <taxon>Agaricomycotina</taxon>
        <taxon>Agaricomycetes</taxon>
        <taxon>Agaricomycetidae</taxon>
        <taxon>Agaricales</taxon>
        <taxon>Marasmiineae</taxon>
        <taxon>Mycenaceae</taxon>
        <taxon>Mycena</taxon>
    </lineage>
</organism>